<feature type="region of interest" description="Disordered" evidence="1">
    <location>
        <begin position="56"/>
        <end position="76"/>
    </location>
</feature>
<dbReference type="Proteomes" id="UP000001861">
    <property type="component" value="Unassembled WGS sequence"/>
</dbReference>
<evidence type="ECO:0000313" key="3">
    <source>
        <dbReference type="Proteomes" id="UP000001861"/>
    </source>
</evidence>
<reference evidence="2 3" key="1">
    <citation type="journal article" date="2010" name="Proc. Natl. Acad. Sci. U.S.A.">
        <title>Insights into evolution of multicellular fungi from the assembled chromosomes of the mushroom Coprinopsis cinerea (Coprinus cinereus).</title>
        <authorList>
            <person name="Stajich J.E."/>
            <person name="Wilke S.K."/>
            <person name="Ahren D."/>
            <person name="Au C.H."/>
            <person name="Birren B.W."/>
            <person name="Borodovsky M."/>
            <person name="Burns C."/>
            <person name="Canback B."/>
            <person name="Casselton L.A."/>
            <person name="Cheng C.K."/>
            <person name="Deng J."/>
            <person name="Dietrich F.S."/>
            <person name="Fargo D.C."/>
            <person name="Farman M.L."/>
            <person name="Gathman A.C."/>
            <person name="Goldberg J."/>
            <person name="Guigo R."/>
            <person name="Hoegger P.J."/>
            <person name="Hooker J.B."/>
            <person name="Huggins A."/>
            <person name="James T.Y."/>
            <person name="Kamada T."/>
            <person name="Kilaru S."/>
            <person name="Kodira C."/>
            <person name="Kues U."/>
            <person name="Kupfer D."/>
            <person name="Kwan H.S."/>
            <person name="Lomsadze A."/>
            <person name="Li W."/>
            <person name="Lilly W.W."/>
            <person name="Ma L.J."/>
            <person name="Mackey A.J."/>
            <person name="Manning G."/>
            <person name="Martin F."/>
            <person name="Muraguchi H."/>
            <person name="Natvig D.O."/>
            <person name="Palmerini H."/>
            <person name="Ramesh M.A."/>
            <person name="Rehmeyer C.J."/>
            <person name="Roe B.A."/>
            <person name="Shenoy N."/>
            <person name="Stanke M."/>
            <person name="Ter-Hovhannisyan V."/>
            <person name="Tunlid A."/>
            <person name="Velagapudi R."/>
            <person name="Vision T.J."/>
            <person name="Zeng Q."/>
            <person name="Zolan M.E."/>
            <person name="Pukkila P.J."/>
        </authorList>
    </citation>
    <scope>NUCLEOTIDE SEQUENCE [LARGE SCALE GENOMIC DNA]</scope>
    <source>
        <strain evidence="3">Okayama-7 / 130 / ATCC MYA-4618 / FGSC 9003</strain>
    </source>
</reference>
<dbReference type="VEuPathDB" id="FungiDB:CC1G_14333"/>
<keyword evidence="3" id="KW-1185">Reference proteome</keyword>
<dbReference type="GeneID" id="9380286"/>
<dbReference type="AlphaFoldDB" id="D6RM68"/>
<name>D6RM68_COPC7</name>
<dbReference type="RefSeq" id="XP_002911337.1">
    <property type="nucleotide sequence ID" value="XM_002911291.1"/>
</dbReference>
<dbReference type="HOGENOM" id="CLU_2654417_0_0_1"/>
<organism evidence="2 3">
    <name type="scientific">Coprinopsis cinerea (strain Okayama-7 / 130 / ATCC MYA-4618 / FGSC 9003)</name>
    <name type="common">Inky cap fungus</name>
    <name type="synonym">Hormographiella aspergillata</name>
    <dbReference type="NCBI Taxonomy" id="240176"/>
    <lineage>
        <taxon>Eukaryota</taxon>
        <taxon>Fungi</taxon>
        <taxon>Dikarya</taxon>
        <taxon>Basidiomycota</taxon>
        <taxon>Agaricomycotina</taxon>
        <taxon>Agaricomycetes</taxon>
        <taxon>Agaricomycetidae</taxon>
        <taxon>Agaricales</taxon>
        <taxon>Agaricineae</taxon>
        <taxon>Psathyrellaceae</taxon>
        <taxon>Coprinopsis</taxon>
    </lineage>
</organism>
<proteinExistence type="predicted"/>
<evidence type="ECO:0000313" key="2">
    <source>
        <dbReference type="EMBL" id="EFI27843.1"/>
    </source>
</evidence>
<dbReference type="InParanoid" id="D6RM68"/>
<evidence type="ECO:0000256" key="1">
    <source>
        <dbReference type="SAM" id="MobiDB-lite"/>
    </source>
</evidence>
<dbReference type="EMBL" id="AACS02000004">
    <property type="protein sequence ID" value="EFI27843.1"/>
    <property type="molecule type" value="Genomic_DNA"/>
</dbReference>
<dbReference type="KEGG" id="cci:CC1G_14333"/>
<protein>
    <submittedName>
        <fullName evidence="2">Uncharacterized protein</fullName>
    </submittedName>
</protein>
<accession>D6RM68</accession>
<sequence length="76" mass="8336">MGASAGRSLDLMDDRYLSTTTLLLRILRVPRPRKASETGLSTYNLFHILRLGTSLKSQDSRGETGVQKRGLGKVSS</sequence>
<comment type="caution">
    <text evidence="2">The sequence shown here is derived from an EMBL/GenBank/DDBJ whole genome shotgun (WGS) entry which is preliminary data.</text>
</comment>
<gene>
    <name evidence="2" type="ORF">CC1G_14333</name>
</gene>